<dbReference type="CDD" id="cd00090">
    <property type="entry name" value="HTH_ARSR"/>
    <property type="match status" value="1"/>
</dbReference>
<dbReference type="eggNOG" id="COG0640">
    <property type="taxonomic scope" value="Bacteria"/>
</dbReference>
<dbReference type="InParanoid" id="C8X7G0"/>
<dbReference type="HOGENOM" id="CLU_097806_3_2_11"/>
<dbReference type="Pfam" id="PF01022">
    <property type="entry name" value="HTH_5"/>
    <property type="match status" value="1"/>
</dbReference>
<gene>
    <name evidence="5" type="ordered locus">Namu_2556</name>
</gene>
<dbReference type="Gene3D" id="1.10.10.10">
    <property type="entry name" value="Winged helix-like DNA-binding domain superfamily/Winged helix DNA-binding domain"/>
    <property type="match status" value="1"/>
</dbReference>
<reference evidence="5 6" key="2">
    <citation type="journal article" date="2010" name="Stand. Genomic Sci.">
        <title>Complete genome sequence of Nakamurella multipartita type strain (Y-104).</title>
        <authorList>
            <person name="Tice H."/>
            <person name="Mayilraj S."/>
            <person name="Sims D."/>
            <person name="Lapidus A."/>
            <person name="Nolan M."/>
            <person name="Lucas S."/>
            <person name="Glavina Del Rio T."/>
            <person name="Copeland A."/>
            <person name="Cheng J.F."/>
            <person name="Meincke L."/>
            <person name="Bruce D."/>
            <person name="Goodwin L."/>
            <person name="Pitluck S."/>
            <person name="Ivanova N."/>
            <person name="Mavromatis K."/>
            <person name="Ovchinnikova G."/>
            <person name="Pati A."/>
            <person name="Chen A."/>
            <person name="Palaniappan K."/>
            <person name="Land M."/>
            <person name="Hauser L."/>
            <person name="Chang Y.J."/>
            <person name="Jeffries C.D."/>
            <person name="Detter J.C."/>
            <person name="Brettin T."/>
            <person name="Rohde M."/>
            <person name="Goker M."/>
            <person name="Bristow J."/>
            <person name="Eisen J.A."/>
            <person name="Markowitz V."/>
            <person name="Hugenholtz P."/>
            <person name="Kyrpides N.C."/>
            <person name="Klenk H.P."/>
            <person name="Chen F."/>
        </authorList>
    </citation>
    <scope>NUCLEOTIDE SEQUENCE [LARGE SCALE GENOMIC DNA]</scope>
    <source>
        <strain evidence="6">ATCC 700099 / DSM 44233 / CIP 104796 / JCM 9543 / NBRC 105858 / Y-104</strain>
    </source>
</reference>
<organism evidence="5 6">
    <name type="scientific">Nakamurella multipartita (strain ATCC 700099 / DSM 44233 / CIP 104796 / JCM 9543 / NBRC 105858 / Y-104)</name>
    <name type="common">Microsphaera multipartita</name>
    <dbReference type="NCBI Taxonomy" id="479431"/>
    <lineage>
        <taxon>Bacteria</taxon>
        <taxon>Bacillati</taxon>
        <taxon>Actinomycetota</taxon>
        <taxon>Actinomycetes</taxon>
        <taxon>Nakamurellales</taxon>
        <taxon>Nakamurellaceae</taxon>
        <taxon>Nakamurella</taxon>
    </lineage>
</organism>
<dbReference type="InterPro" id="IPR051081">
    <property type="entry name" value="HTH_MetalResp_TranReg"/>
</dbReference>
<dbReference type="InterPro" id="IPR011991">
    <property type="entry name" value="ArsR-like_HTH"/>
</dbReference>
<dbReference type="SUPFAM" id="SSF46785">
    <property type="entry name" value="Winged helix' DNA-binding domain"/>
    <property type="match status" value="1"/>
</dbReference>
<evidence type="ECO:0000256" key="2">
    <source>
        <dbReference type="ARBA" id="ARBA00023125"/>
    </source>
</evidence>
<dbReference type="PROSITE" id="PS50987">
    <property type="entry name" value="HTH_ARSR_2"/>
    <property type="match status" value="1"/>
</dbReference>
<dbReference type="InterPro" id="IPR036390">
    <property type="entry name" value="WH_DNA-bd_sf"/>
</dbReference>
<sequence length="119" mass="12696">MWHGSHRADDSIMTGAIAVETTPTRAKNLTGAELLAVAADPIRWTLLTQLAVSASCVCNLHTRLPIAANLLSYHLKVLREAGLVTASRRGRWIDYALAPDALDRLHAALPGAITPGPVP</sequence>
<dbReference type="GO" id="GO:0003700">
    <property type="term" value="F:DNA-binding transcription factor activity"/>
    <property type="evidence" value="ECO:0007669"/>
    <property type="project" value="InterPro"/>
</dbReference>
<keyword evidence="3" id="KW-0804">Transcription</keyword>
<dbReference type="STRING" id="479431.Namu_2556"/>
<dbReference type="AlphaFoldDB" id="C8X7G0"/>
<dbReference type="GO" id="GO:0003677">
    <property type="term" value="F:DNA binding"/>
    <property type="evidence" value="ECO:0007669"/>
    <property type="project" value="UniProtKB-KW"/>
</dbReference>
<dbReference type="PRINTS" id="PR00778">
    <property type="entry name" value="HTHARSR"/>
</dbReference>
<dbReference type="SMART" id="SM00418">
    <property type="entry name" value="HTH_ARSR"/>
    <property type="match status" value="1"/>
</dbReference>
<evidence type="ECO:0000259" key="4">
    <source>
        <dbReference type="PROSITE" id="PS50987"/>
    </source>
</evidence>
<dbReference type="KEGG" id="nml:Namu_2556"/>
<accession>C8X7G0</accession>
<feature type="domain" description="HTH arsR-type" evidence="4">
    <location>
        <begin position="23"/>
        <end position="117"/>
    </location>
</feature>
<dbReference type="InterPro" id="IPR001845">
    <property type="entry name" value="HTH_ArsR_DNA-bd_dom"/>
</dbReference>
<evidence type="ECO:0000313" key="6">
    <source>
        <dbReference type="Proteomes" id="UP000002218"/>
    </source>
</evidence>
<keyword evidence="1" id="KW-0805">Transcription regulation</keyword>
<protein>
    <submittedName>
        <fullName evidence="5">Transcriptional regulator, ArsR family</fullName>
    </submittedName>
</protein>
<dbReference type="Proteomes" id="UP000002218">
    <property type="component" value="Chromosome"/>
</dbReference>
<evidence type="ECO:0000256" key="3">
    <source>
        <dbReference type="ARBA" id="ARBA00023163"/>
    </source>
</evidence>
<dbReference type="EMBL" id="CP001737">
    <property type="protein sequence ID" value="ACV78913.1"/>
    <property type="molecule type" value="Genomic_DNA"/>
</dbReference>
<keyword evidence="6" id="KW-1185">Reference proteome</keyword>
<reference evidence="6" key="1">
    <citation type="submission" date="2009-09" db="EMBL/GenBank/DDBJ databases">
        <title>The complete genome of Nakamurella multipartita DSM 44233.</title>
        <authorList>
            <consortium name="US DOE Joint Genome Institute (JGI-PGF)"/>
            <person name="Lucas S."/>
            <person name="Copeland A."/>
            <person name="Lapidus A."/>
            <person name="Glavina del Rio T."/>
            <person name="Dalin E."/>
            <person name="Tice H."/>
            <person name="Bruce D."/>
            <person name="Goodwin L."/>
            <person name="Pitluck S."/>
            <person name="Kyrpides N."/>
            <person name="Mavromatis K."/>
            <person name="Ivanova N."/>
            <person name="Ovchinnikova G."/>
            <person name="Sims D."/>
            <person name="Meincke L."/>
            <person name="Brettin T."/>
            <person name="Detter J.C."/>
            <person name="Han C."/>
            <person name="Larimer F."/>
            <person name="Land M."/>
            <person name="Hauser L."/>
            <person name="Markowitz V."/>
            <person name="Cheng J.-F."/>
            <person name="Hugenholtz P."/>
            <person name="Woyke T."/>
            <person name="Wu D."/>
            <person name="Klenk H.-P."/>
            <person name="Eisen J.A."/>
        </authorList>
    </citation>
    <scope>NUCLEOTIDE SEQUENCE [LARGE SCALE GENOMIC DNA]</scope>
    <source>
        <strain evidence="6">ATCC 700099 / DSM 44233 / CIP 104796 / JCM 9543 / NBRC 105858 / Y-104</strain>
    </source>
</reference>
<proteinExistence type="predicted"/>
<keyword evidence="2" id="KW-0238">DNA-binding</keyword>
<dbReference type="PANTHER" id="PTHR33154">
    <property type="entry name" value="TRANSCRIPTIONAL REGULATOR, ARSR FAMILY"/>
    <property type="match status" value="1"/>
</dbReference>
<dbReference type="PANTHER" id="PTHR33154:SF18">
    <property type="entry name" value="ARSENICAL RESISTANCE OPERON REPRESSOR"/>
    <property type="match status" value="1"/>
</dbReference>
<evidence type="ECO:0000256" key="1">
    <source>
        <dbReference type="ARBA" id="ARBA00023015"/>
    </source>
</evidence>
<name>C8X7G0_NAKMY</name>
<dbReference type="InterPro" id="IPR036388">
    <property type="entry name" value="WH-like_DNA-bd_sf"/>
</dbReference>
<dbReference type="NCBIfam" id="NF033788">
    <property type="entry name" value="HTH_metalloreg"/>
    <property type="match status" value="1"/>
</dbReference>
<evidence type="ECO:0000313" key="5">
    <source>
        <dbReference type="EMBL" id="ACV78913.1"/>
    </source>
</evidence>